<evidence type="ECO:0000256" key="3">
    <source>
        <dbReference type="ARBA" id="ARBA00047591"/>
    </source>
</evidence>
<evidence type="ECO:0000259" key="6">
    <source>
        <dbReference type="Pfam" id="PF01764"/>
    </source>
</evidence>
<dbReference type="Pfam" id="PF01764">
    <property type="entry name" value="Lipase_3"/>
    <property type="match status" value="1"/>
</dbReference>
<comment type="catalytic activity">
    <reaction evidence="4">
        <text>a monoacylglycerol + H2O = glycerol + a fatty acid + H(+)</text>
        <dbReference type="Rhea" id="RHEA:15245"/>
        <dbReference type="ChEBI" id="CHEBI:15377"/>
        <dbReference type="ChEBI" id="CHEBI:15378"/>
        <dbReference type="ChEBI" id="CHEBI:17408"/>
        <dbReference type="ChEBI" id="CHEBI:17754"/>
        <dbReference type="ChEBI" id="CHEBI:28868"/>
    </reaction>
</comment>
<sequence>MYSLLLISAALSSCGLTAAIPAGLHRRDVTQLSAAELAGFAPFTQFARAAYCGTDILSDWTCGEACEANSDFEVSLVGGDGDDIQNYFVGYVYVRLRELSIIDIITLRYSPSLEAIIVAHEGTDPTQLESDLTDIDVPLATLNSTLFPGISSDVEVHTGFQDEHALTADVILAEVKSLMSSVGTNNIIAVGHSLGGALAEIDTIFFRLNLPSADISAMTYGTPRVGNPAWAALVDASDVNFKRIDNMQDLIPIVPGRSLGYEHPAGEIHILSAGDAVSCPGDDDATDAECQIDSVPTIFQGNIIDHLGPYEGIYIGTIFCT</sequence>
<evidence type="ECO:0000313" key="8">
    <source>
        <dbReference type="Proteomes" id="UP001163828"/>
    </source>
</evidence>
<comment type="similarity">
    <text evidence="2">Belongs to the AB hydrolase superfamily. Lipase family. Class 3 subfamily.</text>
</comment>
<dbReference type="InterPro" id="IPR051218">
    <property type="entry name" value="Sec_MonoDiacylglyc_Lipase"/>
</dbReference>
<dbReference type="CDD" id="cd00519">
    <property type="entry name" value="Lipase_3"/>
    <property type="match status" value="1"/>
</dbReference>
<proteinExistence type="inferred from homology"/>
<accession>A0ABQ8QLD4</accession>
<name>A0ABQ8QLD4_9AGAR</name>
<feature type="chain" id="PRO_5046064799" evidence="5">
    <location>
        <begin position="20"/>
        <end position="321"/>
    </location>
</feature>
<dbReference type="InterPro" id="IPR002921">
    <property type="entry name" value="Fungal_lipase-type"/>
</dbReference>
<keyword evidence="1" id="KW-1015">Disulfide bond</keyword>
<feature type="domain" description="Fungal lipase-type" evidence="6">
    <location>
        <begin position="119"/>
        <end position="257"/>
    </location>
</feature>
<protein>
    <submittedName>
        <fullName evidence="7">Alpha/Beta hydrolase protein</fullName>
    </submittedName>
</protein>
<comment type="catalytic activity">
    <reaction evidence="3">
        <text>a diacylglycerol + H2O = a monoacylglycerol + a fatty acid + H(+)</text>
        <dbReference type="Rhea" id="RHEA:32731"/>
        <dbReference type="ChEBI" id="CHEBI:15377"/>
        <dbReference type="ChEBI" id="CHEBI:15378"/>
        <dbReference type="ChEBI" id="CHEBI:17408"/>
        <dbReference type="ChEBI" id="CHEBI:18035"/>
        <dbReference type="ChEBI" id="CHEBI:28868"/>
    </reaction>
</comment>
<evidence type="ECO:0000256" key="1">
    <source>
        <dbReference type="ARBA" id="ARBA00023157"/>
    </source>
</evidence>
<keyword evidence="7" id="KW-0378">Hydrolase</keyword>
<dbReference type="Proteomes" id="UP001163828">
    <property type="component" value="Unassembled WGS sequence"/>
</dbReference>
<reference evidence="7" key="1">
    <citation type="submission" date="2022-08" db="EMBL/GenBank/DDBJ databases">
        <authorList>
            <consortium name="DOE Joint Genome Institute"/>
            <person name="Min B."/>
            <person name="Riley R."/>
            <person name="Sierra-Patev S."/>
            <person name="Naranjo-Ortiz M."/>
            <person name="Looney B."/>
            <person name="Konkel Z."/>
            <person name="Slot J.C."/>
            <person name="Sakamoto Y."/>
            <person name="Steenwyk J.L."/>
            <person name="Rokas A."/>
            <person name="Carro J."/>
            <person name="Camarero S."/>
            <person name="Ferreira P."/>
            <person name="Molpeceres G."/>
            <person name="Ruiz-Duenas F.J."/>
            <person name="Serrano A."/>
            <person name="Henrissat B."/>
            <person name="Drula E."/>
            <person name="Hughes K.W."/>
            <person name="Mata J.L."/>
            <person name="Ishikawa N.K."/>
            <person name="Vargas-Isla R."/>
            <person name="Ushijima S."/>
            <person name="Smith C.A."/>
            <person name="Ahrendt S."/>
            <person name="Andreopoulos W."/>
            <person name="He G."/>
            <person name="Labutti K."/>
            <person name="Lipzen A."/>
            <person name="Ng V."/>
            <person name="Sandor L."/>
            <person name="Barry K."/>
            <person name="Martinez A.T."/>
            <person name="Xiao Y."/>
            <person name="Gibbons J.G."/>
            <person name="Terashima K."/>
            <person name="Hibbett D.S."/>
            <person name="Grigoriev I.V."/>
        </authorList>
    </citation>
    <scope>NUCLEOTIDE SEQUENCE</scope>
    <source>
        <strain evidence="7">TFB10827</strain>
    </source>
</reference>
<keyword evidence="5" id="KW-0732">Signal</keyword>
<dbReference type="EMBL" id="MU790542">
    <property type="protein sequence ID" value="KAJ3999256.1"/>
    <property type="molecule type" value="Genomic_DNA"/>
</dbReference>
<keyword evidence="8" id="KW-1185">Reference proteome</keyword>
<dbReference type="Gene3D" id="3.40.50.1820">
    <property type="entry name" value="alpha/beta hydrolase"/>
    <property type="match status" value="1"/>
</dbReference>
<evidence type="ECO:0000256" key="5">
    <source>
        <dbReference type="SAM" id="SignalP"/>
    </source>
</evidence>
<organism evidence="7 8">
    <name type="scientific">Lentinula boryana</name>
    <dbReference type="NCBI Taxonomy" id="40481"/>
    <lineage>
        <taxon>Eukaryota</taxon>
        <taxon>Fungi</taxon>
        <taxon>Dikarya</taxon>
        <taxon>Basidiomycota</taxon>
        <taxon>Agaricomycotina</taxon>
        <taxon>Agaricomycetes</taxon>
        <taxon>Agaricomycetidae</taxon>
        <taxon>Agaricales</taxon>
        <taxon>Marasmiineae</taxon>
        <taxon>Omphalotaceae</taxon>
        <taxon>Lentinula</taxon>
    </lineage>
</organism>
<evidence type="ECO:0000256" key="2">
    <source>
        <dbReference type="ARBA" id="ARBA00043996"/>
    </source>
</evidence>
<dbReference type="InterPro" id="IPR029058">
    <property type="entry name" value="AB_hydrolase_fold"/>
</dbReference>
<comment type="caution">
    <text evidence="7">The sequence shown here is derived from an EMBL/GenBank/DDBJ whole genome shotgun (WGS) entry which is preliminary data.</text>
</comment>
<feature type="signal peptide" evidence="5">
    <location>
        <begin position="1"/>
        <end position="19"/>
    </location>
</feature>
<dbReference type="GO" id="GO:0016787">
    <property type="term" value="F:hydrolase activity"/>
    <property type="evidence" value="ECO:0007669"/>
    <property type="project" value="UniProtKB-KW"/>
</dbReference>
<gene>
    <name evidence="7" type="ORF">F5050DRAFT_1739199</name>
</gene>
<evidence type="ECO:0000256" key="4">
    <source>
        <dbReference type="ARBA" id="ARBA00048461"/>
    </source>
</evidence>
<evidence type="ECO:0000313" key="7">
    <source>
        <dbReference type="EMBL" id="KAJ3999256.1"/>
    </source>
</evidence>
<dbReference type="SUPFAM" id="SSF53474">
    <property type="entry name" value="alpha/beta-Hydrolases"/>
    <property type="match status" value="1"/>
</dbReference>
<dbReference type="PANTHER" id="PTHR45856:SF25">
    <property type="entry name" value="FUNGAL LIPASE-LIKE DOMAIN-CONTAINING PROTEIN"/>
    <property type="match status" value="1"/>
</dbReference>
<dbReference type="PANTHER" id="PTHR45856">
    <property type="entry name" value="ALPHA/BETA-HYDROLASES SUPERFAMILY PROTEIN"/>
    <property type="match status" value="1"/>
</dbReference>